<feature type="region of interest" description="Disordered" evidence="8">
    <location>
        <begin position="35"/>
        <end position="54"/>
    </location>
</feature>
<evidence type="ECO:0000313" key="10">
    <source>
        <dbReference type="EMBL" id="RDI26175.1"/>
    </source>
</evidence>
<organism evidence="10 11">
    <name type="scientific">Pseudacidovorax intermedius</name>
    <dbReference type="NCBI Taxonomy" id="433924"/>
    <lineage>
        <taxon>Bacteria</taxon>
        <taxon>Pseudomonadati</taxon>
        <taxon>Pseudomonadota</taxon>
        <taxon>Betaproteobacteria</taxon>
        <taxon>Burkholderiales</taxon>
        <taxon>Comamonadaceae</taxon>
        <taxon>Pseudacidovorax</taxon>
    </lineage>
</organism>
<reference evidence="10 11" key="1">
    <citation type="submission" date="2018-07" db="EMBL/GenBank/DDBJ databases">
        <title>Genomic Encyclopedia of Type Strains, Phase IV (KMG-IV): sequencing the most valuable type-strain genomes for metagenomic binning, comparative biology and taxonomic classification.</title>
        <authorList>
            <person name="Goeker M."/>
        </authorList>
    </citation>
    <scope>NUCLEOTIDE SEQUENCE [LARGE SCALE GENOMIC DNA]</scope>
    <source>
        <strain evidence="10 11">DSM 21352</strain>
    </source>
</reference>
<dbReference type="Proteomes" id="UP000255265">
    <property type="component" value="Unassembled WGS sequence"/>
</dbReference>
<dbReference type="AlphaFoldDB" id="A0A370FHF1"/>
<protein>
    <submittedName>
        <fullName evidence="10">Feruloyl esterase</fullName>
    </submittedName>
</protein>
<accession>A0A370FHF1</accession>
<evidence type="ECO:0000256" key="7">
    <source>
        <dbReference type="ARBA" id="ARBA00023157"/>
    </source>
</evidence>
<dbReference type="InterPro" id="IPR029058">
    <property type="entry name" value="AB_hydrolase_fold"/>
</dbReference>
<dbReference type="SUPFAM" id="SSF53474">
    <property type="entry name" value="alpha/beta-Hydrolases"/>
    <property type="match status" value="1"/>
</dbReference>
<keyword evidence="4 9" id="KW-0732">Signal</keyword>
<evidence type="ECO:0000256" key="2">
    <source>
        <dbReference type="ARBA" id="ARBA00022487"/>
    </source>
</evidence>
<evidence type="ECO:0000256" key="8">
    <source>
        <dbReference type="SAM" id="MobiDB-lite"/>
    </source>
</evidence>
<evidence type="ECO:0000256" key="9">
    <source>
        <dbReference type="SAM" id="SignalP"/>
    </source>
</evidence>
<evidence type="ECO:0000256" key="4">
    <source>
        <dbReference type="ARBA" id="ARBA00022729"/>
    </source>
</evidence>
<keyword evidence="2" id="KW-0719">Serine esterase</keyword>
<dbReference type="PANTHER" id="PTHR33938">
    <property type="entry name" value="FERULOYL ESTERASE B-RELATED"/>
    <property type="match status" value="1"/>
</dbReference>
<feature type="compositionally biased region" description="Pro residues" evidence="8">
    <location>
        <begin position="40"/>
        <end position="54"/>
    </location>
</feature>
<keyword evidence="5" id="KW-0378">Hydrolase</keyword>
<dbReference type="GO" id="GO:0046872">
    <property type="term" value="F:metal ion binding"/>
    <property type="evidence" value="ECO:0007669"/>
    <property type="project" value="UniProtKB-KW"/>
</dbReference>
<feature type="signal peptide" evidence="9">
    <location>
        <begin position="1"/>
        <end position="24"/>
    </location>
</feature>
<evidence type="ECO:0000313" key="11">
    <source>
        <dbReference type="Proteomes" id="UP000255265"/>
    </source>
</evidence>
<dbReference type="PANTHER" id="PTHR33938:SF15">
    <property type="entry name" value="FERULOYL ESTERASE B-RELATED"/>
    <property type="match status" value="1"/>
</dbReference>
<feature type="chain" id="PRO_5016951253" evidence="9">
    <location>
        <begin position="25"/>
        <end position="577"/>
    </location>
</feature>
<dbReference type="OrthoDB" id="7062032at2"/>
<dbReference type="InterPro" id="IPR011118">
    <property type="entry name" value="Tannase/feruloyl_esterase"/>
</dbReference>
<keyword evidence="3" id="KW-0479">Metal-binding</keyword>
<keyword evidence="7" id="KW-1015">Disulfide bond</keyword>
<evidence type="ECO:0000256" key="6">
    <source>
        <dbReference type="ARBA" id="ARBA00022837"/>
    </source>
</evidence>
<evidence type="ECO:0000256" key="5">
    <source>
        <dbReference type="ARBA" id="ARBA00022801"/>
    </source>
</evidence>
<sequence length="577" mass="59973">MMKLQGWCVTGVAAAAALLLTACGGSGGSTSFAPTAAAPAPAPGGTPTSAPAPAPAASFQAQCSALAGLPLANGKLVSAVYTAGVTNTASPASSTPDHCLVRGELNKRTGVDGQPYAILFELRLPKDWNQRFFYQGGSGVDGSVPAALGAYPGGGATRNALLDGYAVVTTDSGHEAPFDMSSNVTFLFAVDPQARDEYGDKQLPLVAGSSQAVMKQLYGVQPSRSYFVGCSNGGRQAMVAAQRYPQLFDGIVAGAPGFRLTAAALEGSIFRAQAAASVAPLGTDGKPDIFNALTSAEKDTVRSRILASCDAADGVIDGMVSKPSACNPDPSQWVCTGGATSNCLSADKAAYVKKFFEGAKTSTGRQIYGPWPYDPGMIDTVGTPAQLYYAIFAGEASHVYTTPPTVTTDLLGYARTADLDAEYAKIFDVAGIYTRSGHEFTDADSADMDAFRARGGKILSFNGTADWAFSFTDLSRYQDRVIARYGRTEADKFARAFAVPGMDHCSGGKYGTDQFDAFGAVVNWVEKGQAPDVMVATARAAAGVAWPGRTRPLCPYPKEAVYNGSGSIESASSFSCR</sequence>
<keyword evidence="11" id="KW-1185">Reference proteome</keyword>
<name>A0A370FHF1_9BURK</name>
<dbReference type="Gene3D" id="3.40.50.1820">
    <property type="entry name" value="alpha/beta hydrolase"/>
    <property type="match status" value="1"/>
</dbReference>
<proteinExistence type="inferred from homology"/>
<gene>
    <name evidence="10" type="ORF">DFR41_103332</name>
</gene>
<evidence type="ECO:0000256" key="3">
    <source>
        <dbReference type="ARBA" id="ARBA00022723"/>
    </source>
</evidence>
<comment type="similarity">
    <text evidence="1">Belongs to the tannase family.</text>
</comment>
<dbReference type="PROSITE" id="PS51257">
    <property type="entry name" value="PROKAR_LIPOPROTEIN"/>
    <property type="match status" value="1"/>
</dbReference>
<comment type="caution">
    <text evidence="10">The sequence shown here is derived from an EMBL/GenBank/DDBJ whole genome shotgun (WGS) entry which is preliminary data.</text>
</comment>
<keyword evidence="6" id="KW-0106">Calcium</keyword>
<dbReference type="EMBL" id="QQAV01000003">
    <property type="protein sequence ID" value="RDI26175.1"/>
    <property type="molecule type" value="Genomic_DNA"/>
</dbReference>
<dbReference type="GO" id="GO:0052689">
    <property type="term" value="F:carboxylic ester hydrolase activity"/>
    <property type="evidence" value="ECO:0007669"/>
    <property type="project" value="UniProtKB-KW"/>
</dbReference>
<dbReference type="Pfam" id="PF07519">
    <property type="entry name" value="Tannase"/>
    <property type="match status" value="1"/>
</dbReference>
<evidence type="ECO:0000256" key="1">
    <source>
        <dbReference type="ARBA" id="ARBA00006249"/>
    </source>
</evidence>
<dbReference type="RefSeq" id="WP_114802745.1">
    <property type="nucleotide sequence ID" value="NZ_QQAV01000003.1"/>
</dbReference>